<evidence type="ECO:0000313" key="1">
    <source>
        <dbReference type="EMBL" id="CAK9251030.1"/>
    </source>
</evidence>
<comment type="caution">
    <text evidence="1">The sequence shown here is derived from an EMBL/GenBank/DDBJ whole genome shotgun (WGS) entry which is preliminary data.</text>
</comment>
<dbReference type="Proteomes" id="UP001497444">
    <property type="component" value="Unassembled WGS sequence"/>
</dbReference>
<accession>A0ABP0V9D2</accession>
<name>A0ABP0V9D2_9BRYO</name>
<protein>
    <submittedName>
        <fullName evidence="1">Uncharacterized protein</fullName>
    </submittedName>
</protein>
<evidence type="ECO:0000313" key="2">
    <source>
        <dbReference type="Proteomes" id="UP001497444"/>
    </source>
</evidence>
<reference evidence="1" key="1">
    <citation type="submission" date="2024-02" db="EMBL/GenBank/DDBJ databases">
        <authorList>
            <consortium name="ELIXIR-Norway"/>
            <consortium name="Elixir Norway"/>
        </authorList>
    </citation>
    <scope>NUCLEOTIDE SEQUENCE</scope>
</reference>
<proteinExistence type="predicted"/>
<sequence length="200" mass="22627">MDFISYQSEPADFESSTLEKHYQSKKSLAVAYLMTVGSKALTVADALQAESDPSLSILQTFDQETDIKRTIILDEAIRKFQLNITSYPGILLFKKGRNGTTRRIHLLMYQSNAGDFLVWKSKIVGQKVFKLSTLQSIETIQPQPLAESTVRNNGRYTGKSNLLSTAFIRLKNQKRSLDIQFYSAVDSASCVQYFTTKYLL</sequence>
<keyword evidence="2" id="KW-1185">Reference proteome</keyword>
<gene>
    <name evidence="1" type="ORF">CSSPJE1EN1_LOCUS26408</name>
</gene>
<organism evidence="1 2">
    <name type="scientific">Sphagnum jensenii</name>
    <dbReference type="NCBI Taxonomy" id="128206"/>
    <lineage>
        <taxon>Eukaryota</taxon>
        <taxon>Viridiplantae</taxon>
        <taxon>Streptophyta</taxon>
        <taxon>Embryophyta</taxon>
        <taxon>Bryophyta</taxon>
        <taxon>Sphagnophytina</taxon>
        <taxon>Sphagnopsida</taxon>
        <taxon>Sphagnales</taxon>
        <taxon>Sphagnaceae</taxon>
        <taxon>Sphagnum</taxon>
    </lineage>
</organism>
<dbReference type="EMBL" id="CAXAQS010000302">
    <property type="protein sequence ID" value="CAK9251030.1"/>
    <property type="molecule type" value="Genomic_DNA"/>
</dbReference>